<gene>
    <name evidence="1" type="ORF">QAD02_002586</name>
</gene>
<protein>
    <submittedName>
        <fullName evidence="1">Uncharacterized protein</fullName>
    </submittedName>
</protein>
<evidence type="ECO:0000313" key="1">
    <source>
        <dbReference type="EMBL" id="KAJ8671327.1"/>
    </source>
</evidence>
<reference evidence="1" key="1">
    <citation type="submission" date="2023-04" db="EMBL/GenBank/DDBJ databases">
        <title>A chromosome-level genome assembly of the parasitoid wasp Eretmocerus hayati.</title>
        <authorList>
            <person name="Zhong Y."/>
            <person name="Liu S."/>
            <person name="Liu Y."/>
        </authorList>
    </citation>
    <scope>NUCLEOTIDE SEQUENCE</scope>
    <source>
        <strain evidence="1">ZJU_SS_LIU_2023</strain>
    </source>
</reference>
<sequence>MELSGKIISSNEDDDLVTESVNQFDEELKYKIALASKIKKKYETMSSRLNTNKFLHNWEYYITSTVERLDFGLLVERRIEARRLALSVIYSRESHVSQVKYCSKKCQEKLQLSSIRLGEKPVLDNEEFWLAAICGTAYGKHVLSSEQFFSDAVRYPMNYASHKPESGDLLINEDGEVMNILPVTEELKRGGKSWECTGYCKKVNPDILIELTRLFQDLVDCTYWDAYQLLDNIDRYSASSCDPRKRVQPIGCSVQLLLCAFKFLNSNLLSYHYPYLQSIKRMVYELKYLYGCIHACEVALRNADIDELRRIKRTTKKSVIPCVNEGEIASLVEDEIVEKFKRGIEEYERISSDPPSNPCISCQGFFNERQLDLVDKHIEKFEETGLELTMWKKLMDSYDSGKLEGCHMCKFCISKFRRNQMPSTSGLNNMLVKPFSDEIKNLNIYE</sequence>
<dbReference type="EMBL" id="CM056743">
    <property type="protein sequence ID" value="KAJ8671327.1"/>
    <property type="molecule type" value="Genomic_DNA"/>
</dbReference>
<proteinExistence type="predicted"/>
<dbReference type="Proteomes" id="UP001239111">
    <property type="component" value="Chromosome 3"/>
</dbReference>
<comment type="caution">
    <text evidence="1">The sequence shown here is derived from an EMBL/GenBank/DDBJ whole genome shotgun (WGS) entry which is preliminary data.</text>
</comment>
<organism evidence="1 2">
    <name type="scientific">Eretmocerus hayati</name>
    <dbReference type="NCBI Taxonomy" id="131215"/>
    <lineage>
        <taxon>Eukaryota</taxon>
        <taxon>Metazoa</taxon>
        <taxon>Ecdysozoa</taxon>
        <taxon>Arthropoda</taxon>
        <taxon>Hexapoda</taxon>
        <taxon>Insecta</taxon>
        <taxon>Pterygota</taxon>
        <taxon>Neoptera</taxon>
        <taxon>Endopterygota</taxon>
        <taxon>Hymenoptera</taxon>
        <taxon>Apocrita</taxon>
        <taxon>Proctotrupomorpha</taxon>
        <taxon>Chalcidoidea</taxon>
        <taxon>Aphelinidae</taxon>
        <taxon>Aphelininae</taxon>
        <taxon>Eretmocerus</taxon>
    </lineage>
</organism>
<name>A0ACC2NJR9_9HYME</name>
<accession>A0ACC2NJR9</accession>
<evidence type="ECO:0000313" key="2">
    <source>
        <dbReference type="Proteomes" id="UP001239111"/>
    </source>
</evidence>
<keyword evidence="2" id="KW-1185">Reference proteome</keyword>